<evidence type="ECO:0000259" key="1">
    <source>
        <dbReference type="Pfam" id="PF04471"/>
    </source>
</evidence>
<dbReference type="RefSeq" id="WP_125136940.1">
    <property type="nucleotide sequence ID" value="NZ_LR130778.1"/>
</dbReference>
<dbReference type="Pfam" id="PF04471">
    <property type="entry name" value="Mrr_cat"/>
    <property type="match status" value="1"/>
</dbReference>
<dbReference type="InterPro" id="IPR007560">
    <property type="entry name" value="Restrct_endonuc_IV_Mrr"/>
</dbReference>
<dbReference type="GO" id="GO:0004519">
    <property type="term" value="F:endonuclease activity"/>
    <property type="evidence" value="ECO:0007669"/>
    <property type="project" value="InterPro"/>
</dbReference>
<accession>A0A3P7P2F3</accession>
<evidence type="ECO:0000313" key="2">
    <source>
        <dbReference type="EMBL" id="VDN47670.1"/>
    </source>
</evidence>
<dbReference type="GO" id="GO:0003677">
    <property type="term" value="F:DNA binding"/>
    <property type="evidence" value="ECO:0007669"/>
    <property type="project" value="InterPro"/>
</dbReference>
<name>A0A3P7P2F3_9FIRM</name>
<protein>
    <recommendedName>
        <fullName evidence="1">Restriction endonuclease type IV Mrr domain-containing protein</fullName>
    </recommendedName>
</protein>
<evidence type="ECO:0000313" key="3">
    <source>
        <dbReference type="Proteomes" id="UP000279029"/>
    </source>
</evidence>
<reference evidence="2 3" key="1">
    <citation type="submission" date="2018-09" db="EMBL/GenBank/DDBJ databases">
        <authorList>
            <person name="Postec A."/>
        </authorList>
    </citation>
    <scope>NUCLEOTIDE SEQUENCE [LARGE SCALE GENOMIC DNA]</scope>
    <source>
        <strain evidence="2">70B-A</strain>
    </source>
</reference>
<dbReference type="EMBL" id="LR130778">
    <property type="protein sequence ID" value="VDN47670.1"/>
    <property type="molecule type" value="Genomic_DNA"/>
</dbReference>
<organism evidence="2 3">
    <name type="scientific">Petrocella atlantisensis</name>
    <dbReference type="NCBI Taxonomy" id="2173034"/>
    <lineage>
        <taxon>Bacteria</taxon>
        <taxon>Bacillati</taxon>
        <taxon>Bacillota</taxon>
        <taxon>Clostridia</taxon>
        <taxon>Lachnospirales</taxon>
        <taxon>Vallitaleaceae</taxon>
        <taxon>Petrocella</taxon>
    </lineage>
</organism>
<proteinExistence type="predicted"/>
<dbReference type="InterPro" id="IPR011335">
    <property type="entry name" value="Restrct_endonuc-II-like"/>
</dbReference>
<feature type="domain" description="Restriction endonuclease type IV Mrr" evidence="1">
    <location>
        <begin position="14"/>
        <end position="122"/>
    </location>
</feature>
<dbReference type="AlphaFoldDB" id="A0A3P7P2F3"/>
<dbReference type="SUPFAM" id="SSF52980">
    <property type="entry name" value="Restriction endonuclease-like"/>
    <property type="match status" value="1"/>
</dbReference>
<sequence>MELYKALATSDLKEEFKNLCHNLFIETGMDIDMQTKSEHGIDMLIQCDAEHCAVVEIKLYRSKKVALDTIEQAVFHLKRVNDAIHGSHLILIVSTFVPDDWVQLVKSRFGITLWDQNDLIHMSKDLHPLASEFIDFFERINPPIETKKITVPNPYKRLASIHTFTETTVKPFCHKAFIGHDLYLNLVKKNNRSNSWTKFENNVFDIMKHLFGKDLSGWYKNLKMDSSHNRFEMVCRINSKHDFWNQLALDFNTRYIFFECKDYKEVFGYKNVSSDDVNVLGQALRAIGLIVTKSDDENYPDFKSQGAFYDNGKLLLHLTEFDIYRMLLDKDMGNDTTSLLKEKIDDAMIQIRL</sequence>
<keyword evidence="3" id="KW-1185">Reference proteome</keyword>
<dbReference type="OrthoDB" id="9797274at2"/>
<dbReference type="GO" id="GO:0009307">
    <property type="term" value="P:DNA restriction-modification system"/>
    <property type="evidence" value="ECO:0007669"/>
    <property type="project" value="InterPro"/>
</dbReference>
<dbReference type="KEGG" id="cbar:PATL70BA_1779"/>
<dbReference type="Proteomes" id="UP000279029">
    <property type="component" value="Chromosome"/>
</dbReference>
<gene>
    <name evidence="2" type="ORF">PATL70BA_1779</name>
</gene>